<dbReference type="EMBL" id="LGYO01000045">
    <property type="protein sequence ID" value="KNZ40722.1"/>
    <property type="molecule type" value="Genomic_DNA"/>
</dbReference>
<dbReference type="OrthoDB" id="9809821at2"/>
<dbReference type="PRINTS" id="PR00081">
    <property type="entry name" value="GDHRDH"/>
</dbReference>
<dbReference type="AlphaFoldDB" id="A0A0L6TXB1"/>
<dbReference type="Proteomes" id="UP000036873">
    <property type="component" value="Unassembled WGS sequence"/>
</dbReference>
<dbReference type="STRING" id="52689.AKG39_16175"/>
<dbReference type="PANTHER" id="PTHR43157">
    <property type="entry name" value="PHOSPHATIDYLINOSITOL-GLYCAN BIOSYNTHESIS CLASS F PROTEIN-RELATED"/>
    <property type="match status" value="1"/>
</dbReference>
<name>A0A0L6TXB1_9FIRM</name>
<evidence type="ECO:0000256" key="2">
    <source>
        <dbReference type="RuleBase" id="RU000363"/>
    </source>
</evidence>
<sequence length="300" mass="32727">MSTQPIVVITGGTSGLGQLTAIELAKRGMQLVLTARSEKRAEETEKMIRVGSPNVKTAFYYGDLSRMDDVNRIGNEIQTDYPKIDILVNNAGLHGFEQRITNDGLSEMMAVNYFAPWLLTQLLLPSLKHSKNARIVNIASEASRNHGNLSLPKDLTDTSEFTARGSSLIYGKTKLLDIMFTAELGRQLLGTGVTVNALDPGFNATGLGRELGFSSVLSRILKALHIGDPQKGADIIVRLATDPRYHGVTGGYFKVVTGDPITPIDPGGDHALQALLWTITENLLKEKGFLEKPINERIKI</sequence>
<comment type="similarity">
    <text evidence="2">Belongs to the short-chain dehydrogenases/reductases (SDR) family.</text>
</comment>
<keyword evidence="4" id="KW-1185">Reference proteome</keyword>
<evidence type="ECO:0000313" key="3">
    <source>
        <dbReference type="EMBL" id="KNZ40722.1"/>
    </source>
</evidence>
<proteinExistence type="inferred from homology"/>
<reference evidence="4" key="1">
    <citation type="submission" date="2015-07" db="EMBL/GenBank/DDBJ databases">
        <title>Draft genome sequence of Acetobacterium bakii DSM 8293, a potential psychrophilic chemical producer through syngas fermentation.</title>
        <authorList>
            <person name="Song Y."/>
            <person name="Hwang S."/>
            <person name="Cho B.-K."/>
        </authorList>
    </citation>
    <scope>NUCLEOTIDE SEQUENCE [LARGE SCALE GENOMIC DNA]</scope>
    <source>
        <strain evidence="4">DSM 8239</strain>
    </source>
</reference>
<dbReference type="PATRIC" id="fig|52689.4.peg.2768"/>
<keyword evidence="1" id="KW-0560">Oxidoreductase</keyword>
<dbReference type="GO" id="GO:0016491">
    <property type="term" value="F:oxidoreductase activity"/>
    <property type="evidence" value="ECO:0007669"/>
    <property type="project" value="UniProtKB-KW"/>
</dbReference>
<dbReference type="SUPFAM" id="SSF51735">
    <property type="entry name" value="NAD(P)-binding Rossmann-fold domains"/>
    <property type="match status" value="1"/>
</dbReference>
<gene>
    <name evidence="3" type="ORF">AKG39_16175</name>
</gene>
<dbReference type="Pfam" id="PF00106">
    <property type="entry name" value="adh_short"/>
    <property type="match status" value="1"/>
</dbReference>
<accession>A0A0L6TXB1</accession>
<evidence type="ECO:0000256" key="1">
    <source>
        <dbReference type="ARBA" id="ARBA00023002"/>
    </source>
</evidence>
<dbReference type="InterPro" id="IPR002347">
    <property type="entry name" value="SDR_fam"/>
</dbReference>
<protein>
    <submittedName>
        <fullName evidence="3">Short-chain dehydrogenase</fullName>
    </submittedName>
</protein>
<dbReference type="Gene3D" id="3.40.50.720">
    <property type="entry name" value="NAD(P)-binding Rossmann-like Domain"/>
    <property type="match status" value="1"/>
</dbReference>
<dbReference type="RefSeq" id="WP_050741445.1">
    <property type="nucleotide sequence ID" value="NZ_LGYO01000045.1"/>
</dbReference>
<organism evidence="3 4">
    <name type="scientific">Acetobacterium bakii</name>
    <dbReference type="NCBI Taxonomy" id="52689"/>
    <lineage>
        <taxon>Bacteria</taxon>
        <taxon>Bacillati</taxon>
        <taxon>Bacillota</taxon>
        <taxon>Clostridia</taxon>
        <taxon>Eubacteriales</taxon>
        <taxon>Eubacteriaceae</taxon>
        <taxon>Acetobacterium</taxon>
    </lineage>
</organism>
<dbReference type="PANTHER" id="PTHR43157:SF31">
    <property type="entry name" value="PHOSPHATIDYLINOSITOL-GLYCAN BIOSYNTHESIS CLASS F PROTEIN"/>
    <property type="match status" value="1"/>
</dbReference>
<comment type="caution">
    <text evidence="3">The sequence shown here is derived from an EMBL/GenBank/DDBJ whole genome shotgun (WGS) entry which is preliminary data.</text>
</comment>
<dbReference type="PRINTS" id="PR00080">
    <property type="entry name" value="SDRFAMILY"/>
</dbReference>
<dbReference type="InterPro" id="IPR036291">
    <property type="entry name" value="NAD(P)-bd_dom_sf"/>
</dbReference>
<evidence type="ECO:0000313" key="4">
    <source>
        <dbReference type="Proteomes" id="UP000036873"/>
    </source>
</evidence>